<protein>
    <recommendedName>
        <fullName evidence="4">Transmembrane protein</fullName>
    </recommendedName>
</protein>
<dbReference type="AlphaFoldDB" id="A0A396HDM1"/>
<keyword evidence="1" id="KW-0812">Transmembrane</keyword>
<feature type="transmembrane region" description="Helical" evidence="1">
    <location>
        <begin position="28"/>
        <end position="47"/>
    </location>
</feature>
<comment type="caution">
    <text evidence="2">The sequence shown here is derived from an EMBL/GenBank/DDBJ whole genome shotgun (WGS) entry which is preliminary data.</text>
</comment>
<evidence type="ECO:0000313" key="3">
    <source>
        <dbReference type="Proteomes" id="UP000265566"/>
    </source>
</evidence>
<evidence type="ECO:0008006" key="4">
    <source>
        <dbReference type="Google" id="ProtNLM"/>
    </source>
</evidence>
<name>A0A396HDM1_MEDTR</name>
<dbReference type="Gramene" id="rna35851">
    <property type="protein sequence ID" value="RHN51420.1"/>
    <property type="gene ID" value="gene35851"/>
</dbReference>
<sequence length="48" mass="5616">MVQLSIESATQEQMNGHDVVSYDKFSNFVFFLFMAMCLHNLFFPTVIH</sequence>
<keyword evidence="1" id="KW-1133">Transmembrane helix</keyword>
<organism evidence="2 3">
    <name type="scientific">Medicago truncatula</name>
    <name type="common">Barrel medic</name>
    <name type="synonym">Medicago tribuloides</name>
    <dbReference type="NCBI Taxonomy" id="3880"/>
    <lineage>
        <taxon>Eukaryota</taxon>
        <taxon>Viridiplantae</taxon>
        <taxon>Streptophyta</taxon>
        <taxon>Embryophyta</taxon>
        <taxon>Tracheophyta</taxon>
        <taxon>Spermatophyta</taxon>
        <taxon>Magnoliopsida</taxon>
        <taxon>eudicotyledons</taxon>
        <taxon>Gunneridae</taxon>
        <taxon>Pentapetalae</taxon>
        <taxon>rosids</taxon>
        <taxon>fabids</taxon>
        <taxon>Fabales</taxon>
        <taxon>Fabaceae</taxon>
        <taxon>Papilionoideae</taxon>
        <taxon>50 kb inversion clade</taxon>
        <taxon>NPAAA clade</taxon>
        <taxon>Hologalegina</taxon>
        <taxon>IRL clade</taxon>
        <taxon>Trifolieae</taxon>
        <taxon>Medicago</taxon>
    </lineage>
</organism>
<keyword evidence="1" id="KW-0472">Membrane</keyword>
<evidence type="ECO:0000313" key="2">
    <source>
        <dbReference type="EMBL" id="RHN51420.1"/>
    </source>
</evidence>
<gene>
    <name evidence="2" type="ORF">MtrunA17_Chr6g0468351</name>
</gene>
<dbReference type="EMBL" id="PSQE01000006">
    <property type="protein sequence ID" value="RHN51420.1"/>
    <property type="molecule type" value="Genomic_DNA"/>
</dbReference>
<dbReference type="Proteomes" id="UP000265566">
    <property type="component" value="Chromosome 6"/>
</dbReference>
<evidence type="ECO:0000256" key="1">
    <source>
        <dbReference type="SAM" id="Phobius"/>
    </source>
</evidence>
<accession>A0A396HDM1</accession>
<reference evidence="3" key="1">
    <citation type="journal article" date="2018" name="Nat. Plants">
        <title>Whole-genome landscape of Medicago truncatula symbiotic genes.</title>
        <authorList>
            <person name="Pecrix Y."/>
            <person name="Staton S.E."/>
            <person name="Sallet E."/>
            <person name="Lelandais-Briere C."/>
            <person name="Moreau S."/>
            <person name="Carrere S."/>
            <person name="Blein T."/>
            <person name="Jardinaud M.F."/>
            <person name="Latrasse D."/>
            <person name="Zouine M."/>
            <person name="Zahm M."/>
            <person name="Kreplak J."/>
            <person name="Mayjonade B."/>
            <person name="Satge C."/>
            <person name="Perez M."/>
            <person name="Cauet S."/>
            <person name="Marande W."/>
            <person name="Chantry-Darmon C."/>
            <person name="Lopez-Roques C."/>
            <person name="Bouchez O."/>
            <person name="Berard A."/>
            <person name="Debelle F."/>
            <person name="Munos S."/>
            <person name="Bendahmane A."/>
            <person name="Berges H."/>
            <person name="Niebel A."/>
            <person name="Buitink J."/>
            <person name="Frugier F."/>
            <person name="Benhamed M."/>
            <person name="Crespi M."/>
            <person name="Gouzy J."/>
            <person name="Gamas P."/>
        </authorList>
    </citation>
    <scope>NUCLEOTIDE SEQUENCE [LARGE SCALE GENOMIC DNA]</scope>
    <source>
        <strain evidence="3">cv. Jemalong A17</strain>
    </source>
</reference>
<proteinExistence type="predicted"/>